<evidence type="ECO:0000256" key="1">
    <source>
        <dbReference type="ARBA" id="ARBA00004571"/>
    </source>
</evidence>
<evidence type="ECO:0000256" key="3">
    <source>
        <dbReference type="ARBA" id="ARBA00022452"/>
    </source>
</evidence>
<dbReference type="InterPro" id="IPR036942">
    <property type="entry name" value="Beta-barrel_TonB_sf"/>
</dbReference>
<dbReference type="InterPro" id="IPR012910">
    <property type="entry name" value="Plug_dom"/>
</dbReference>
<dbReference type="RefSeq" id="WP_142933149.1">
    <property type="nucleotide sequence ID" value="NZ_ML660168.1"/>
</dbReference>
<dbReference type="EMBL" id="VIKS01000012">
    <property type="protein sequence ID" value="TQV85472.1"/>
    <property type="molecule type" value="Genomic_DNA"/>
</dbReference>
<evidence type="ECO:0000313" key="14">
    <source>
        <dbReference type="Proteomes" id="UP000315439"/>
    </source>
</evidence>
<reference evidence="13 14" key="1">
    <citation type="submission" date="2019-07" db="EMBL/GenBank/DDBJ databases">
        <title>Draft genome for Aliikangiella sp. M105.</title>
        <authorList>
            <person name="Wang G."/>
        </authorList>
    </citation>
    <scope>NUCLEOTIDE SEQUENCE [LARGE SCALE GENOMIC DNA]</scope>
    <source>
        <strain evidence="13 14">M105</strain>
    </source>
</reference>
<dbReference type="Gene3D" id="2.170.130.10">
    <property type="entry name" value="TonB-dependent receptor, plug domain"/>
    <property type="match status" value="1"/>
</dbReference>
<feature type="domain" description="TonB-dependent receptor-like beta-barrel" evidence="11">
    <location>
        <begin position="376"/>
        <end position="919"/>
    </location>
</feature>
<feature type="chain" id="PRO_5021816264" evidence="10">
    <location>
        <begin position="36"/>
        <end position="958"/>
    </location>
</feature>
<dbReference type="Gene3D" id="2.40.170.20">
    <property type="entry name" value="TonB-dependent receptor, beta-barrel domain"/>
    <property type="match status" value="1"/>
</dbReference>
<dbReference type="SUPFAM" id="SSF56935">
    <property type="entry name" value="Porins"/>
    <property type="match status" value="1"/>
</dbReference>
<keyword evidence="14" id="KW-1185">Reference proteome</keyword>
<name>A0A545U7M5_9GAMM</name>
<dbReference type="AlphaFoldDB" id="A0A545U7M5"/>
<evidence type="ECO:0000256" key="4">
    <source>
        <dbReference type="ARBA" id="ARBA00022692"/>
    </source>
</evidence>
<dbReference type="PANTHER" id="PTHR47234:SF1">
    <property type="entry name" value="TONB-DEPENDENT RECEPTOR"/>
    <property type="match status" value="1"/>
</dbReference>
<evidence type="ECO:0000256" key="5">
    <source>
        <dbReference type="ARBA" id="ARBA00023077"/>
    </source>
</evidence>
<evidence type="ECO:0000313" key="13">
    <source>
        <dbReference type="EMBL" id="TQV85472.1"/>
    </source>
</evidence>
<evidence type="ECO:0000256" key="8">
    <source>
        <dbReference type="PROSITE-ProRule" id="PRU01360"/>
    </source>
</evidence>
<keyword evidence="13" id="KW-0675">Receptor</keyword>
<dbReference type="Pfam" id="PF00593">
    <property type="entry name" value="TonB_dep_Rec_b-barrel"/>
    <property type="match status" value="1"/>
</dbReference>
<dbReference type="InterPro" id="IPR039426">
    <property type="entry name" value="TonB-dep_rcpt-like"/>
</dbReference>
<dbReference type="PANTHER" id="PTHR47234">
    <property type="match status" value="1"/>
</dbReference>
<organism evidence="13 14">
    <name type="scientific">Aliikangiella coralliicola</name>
    <dbReference type="NCBI Taxonomy" id="2592383"/>
    <lineage>
        <taxon>Bacteria</taxon>
        <taxon>Pseudomonadati</taxon>
        <taxon>Pseudomonadota</taxon>
        <taxon>Gammaproteobacteria</taxon>
        <taxon>Oceanospirillales</taxon>
        <taxon>Pleioneaceae</taxon>
        <taxon>Aliikangiella</taxon>
    </lineage>
</organism>
<keyword evidence="2 8" id="KW-0813">Transport</keyword>
<comment type="similarity">
    <text evidence="8 9">Belongs to the TonB-dependent receptor family.</text>
</comment>
<dbReference type="PROSITE" id="PS52016">
    <property type="entry name" value="TONB_DEPENDENT_REC_3"/>
    <property type="match status" value="1"/>
</dbReference>
<keyword evidence="10" id="KW-0732">Signal</keyword>
<accession>A0A545U7M5</accession>
<evidence type="ECO:0000259" key="11">
    <source>
        <dbReference type="Pfam" id="PF00593"/>
    </source>
</evidence>
<evidence type="ECO:0000259" key="12">
    <source>
        <dbReference type="Pfam" id="PF07715"/>
    </source>
</evidence>
<feature type="domain" description="TonB-dependent receptor plug" evidence="12">
    <location>
        <begin position="63"/>
        <end position="177"/>
    </location>
</feature>
<keyword evidence="4 8" id="KW-0812">Transmembrane</keyword>
<dbReference type="GO" id="GO:0009279">
    <property type="term" value="C:cell outer membrane"/>
    <property type="evidence" value="ECO:0007669"/>
    <property type="project" value="UniProtKB-SubCell"/>
</dbReference>
<comment type="caution">
    <text evidence="13">The sequence shown here is derived from an EMBL/GenBank/DDBJ whole genome shotgun (WGS) entry which is preliminary data.</text>
</comment>
<comment type="subcellular location">
    <subcellularLocation>
        <location evidence="1 8">Cell outer membrane</location>
        <topology evidence="1 8">Multi-pass membrane protein</topology>
    </subcellularLocation>
</comment>
<sequence length="958" mass="105054">MKKKLFKIKPLSYALKSALYAAAGMMAFNVASIQAAEEDEAASDDNKIIVTGSRLSRTDVEGAAPVHIITAEEIEANGFTTAFEALKALTQVNGSNQGAQDGGTFTQGADSLNLRSFGAGRTLTLVNGRRMADYPLPFNGQSNIVNVANIPSVMIERIEVLSSGASAIYGSDAIAGVFNIILKDEVDGLHATARFGDTSDGGGESYRFQLVGGHQTDKLNMVYGLELFNREPIMASDRDYMDSILDNPDVINGISTPVNSRSFLVLDPFDIDGDGSRYIDPGQATCDTLSHLANGTIEYSTRPGAGNFCGTAYDIGFSSIRNAKDNVTGYLNLSYELNSSHELFATMVVTDSRTEFNTGTTYWAYSGESGIGDNYFLNSASPDLAGIGGRPEYWQRLITPEETSNNDNRFSETAIDITIGANGEFFGGFDYEASLSISQYDLTRKRRLIDAATADAFFLGAQQGTANFGQGTWNVFNADISRLYQPLTTAEYDSITGIDKTTADSKNVSTTLVLTNEDIFEMPAGSAGLALVVEAATQEYEINLDPKLINGEWFGFTGTGGGGERDRYALGAEFKVPLTEDLQATFAARWDKYDDETNVDDATTFNIGLEYRPIESLLIRGSYSTSFRAPDMHYVYAAPSGYFANVTDQYLCRRDQLAEITLPNGNLDYNLCTLNASVDGVGLDGTYNIEGARQGSTFLEEEEGESATIGFVFDFTDDMSLTVDYYQIKLENAVRDRSRASLLEVEADCRLGVTTGGNSVDINSAECQNVLSLITRNTANGTITQEFIDSIVTGPINAALRETSGFDVAYNYRLVTDSIGDFAFRVNYNITDSDEDQQFAGDEVRDRRHHKQFFDFRSQVNVSANWKIDDWSTTLFAHYTGSVPNWAETDRCCEVTTYNLSVAYQATDDLKVGLFVKNLLDENPQQDSTFNTYPYYQTGQYDGYGREYSLQFDYAFGE</sequence>
<evidence type="ECO:0000256" key="2">
    <source>
        <dbReference type="ARBA" id="ARBA00022448"/>
    </source>
</evidence>
<dbReference type="Pfam" id="PF07715">
    <property type="entry name" value="Plug"/>
    <property type="match status" value="1"/>
</dbReference>
<evidence type="ECO:0000256" key="6">
    <source>
        <dbReference type="ARBA" id="ARBA00023136"/>
    </source>
</evidence>
<dbReference type="InterPro" id="IPR000531">
    <property type="entry name" value="Beta-barrel_TonB"/>
</dbReference>
<feature type="signal peptide" evidence="10">
    <location>
        <begin position="1"/>
        <end position="35"/>
    </location>
</feature>
<keyword evidence="3 8" id="KW-1134">Transmembrane beta strand</keyword>
<evidence type="ECO:0000256" key="10">
    <source>
        <dbReference type="SAM" id="SignalP"/>
    </source>
</evidence>
<evidence type="ECO:0000256" key="7">
    <source>
        <dbReference type="ARBA" id="ARBA00023237"/>
    </source>
</evidence>
<keyword evidence="7 8" id="KW-0998">Cell outer membrane</keyword>
<evidence type="ECO:0000256" key="9">
    <source>
        <dbReference type="RuleBase" id="RU003357"/>
    </source>
</evidence>
<keyword evidence="6 8" id="KW-0472">Membrane</keyword>
<dbReference type="OrthoDB" id="8670144at2"/>
<dbReference type="InterPro" id="IPR037066">
    <property type="entry name" value="Plug_dom_sf"/>
</dbReference>
<keyword evidence="5 9" id="KW-0798">TonB box</keyword>
<gene>
    <name evidence="13" type="ORF">FLL46_20115</name>
</gene>
<dbReference type="Proteomes" id="UP000315439">
    <property type="component" value="Unassembled WGS sequence"/>
</dbReference>
<protein>
    <submittedName>
        <fullName evidence="13">TonB-dependent receptor</fullName>
    </submittedName>
</protein>
<proteinExistence type="inferred from homology"/>